<proteinExistence type="predicted"/>
<evidence type="ECO:0000313" key="1">
    <source>
        <dbReference type="EMBL" id="MCY9763160.1"/>
    </source>
</evidence>
<comment type="caution">
    <text evidence="1">The sequence shown here is derived from an EMBL/GenBank/DDBJ whole genome shotgun (WGS) entry which is preliminary data.</text>
</comment>
<dbReference type="Pfam" id="PF11579">
    <property type="entry name" value="DUF3238"/>
    <property type="match status" value="1"/>
</dbReference>
<name>A0ABT4H2J2_PAEAL</name>
<dbReference type="Proteomes" id="UP001527181">
    <property type="component" value="Unassembled WGS sequence"/>
</dbReference>
<dbReference type="InterPro" id="IPR021631">
    <property type="entry name" value="DUF3238"/>
</dbReference>
<reference evidence="1 2" key="1">
    <citation type="submission" date="2022-05" db="EMBL/GenBank/DDBJ databases">
        <title>Genome Sequencing of Bee-Associated Microbes.</title>
        <authorList>
            <person name="Dunlap C."/>
        </authorList>
    </citation>
    <scope>NUCLEOTIDE SEQUENCE [LARGE SCALE GENOMIC DNA]</scope>
    <source>
        <strain evidence="1 2">NRRL B-04010</strain>
    </source>
</reference>
<evidence type="ECO:0000313" key="2">
    <source>
        <dbReference type="Proteomes" id="UP001527181"/>
    </source>
</evidence>
<sequence length="203" mass="22817">MARTFRVRLVTFIPQNWVNSPIQLGENQFIVEYKGDNRGFDKNTANTGRYRTAQQVTAIFRNTGAEWFVEEETGSTTERVTFLNGKVSENTKKASTDGITYKTITAGHDFVTLGCKVHSGNPFIEDVFQAHIDYDFVLTIRQDGTITLTGDHDAFPAYEVYANVDGGTYQNIYLYDPRDHGKGAIYLLPPMDVTGVSVNRKII</sequence>
<dbReference type="RefSeq" id="WP_268600225.1">
    <property type="nucleotide sequence ID" value="NZ_JAMDNP010000050.1"/>
</dbReference>
<keyword evidence="2" id="KW-1185">Reference proteome</keyword>
<protein>
    <submittedName>
        <fullName evidence="1">DUF3238 domain-containing protein</fullName>
    </submittedName>
</protein>
<accession>A0ABT4H2J2</accession>
<gene>
    <name evidence="1" type="ORF">M5X12_21745</name>
</gene>
<organism evidence="1 2">
    <name type="scientific">Paenibacillus alvei</name>
    <name type="common">Bacillus alvei</name>
    <dbReference type="NCBI Taxonomy" id="44250"/>
    <lineage>
        <taxon>Bacteria</taxon>
        <taxon>Bacillati</taxon>
        <taxon>Bacillota</taxon>
        <taxon>Bacilli</taxon>
        <taxon>Bacillales</taxon>
        <taxon>Paenibacillaceae</taxon>
        <taxon>Paenibacillus</taxon>
    </lineage>
</organism>
<dbReference type="EMBL" id="JAMDNP010000050">
    <property type="protein sequence ID" value="MCY9763160.1"/>
    <property type="molecule type" value="Genomic_DNA"/>
</dbReference>